<dbReference type="InterPro" id="IPR023346">
    <property type="entry name" value="Lysozyme-like_dom_sf"/>
</dbReference>
<organism evidence="7 8">
    <name type="scientific">Salmo salar</name>
    <name type="common">Atlantic salmon</name>
    <dbReference type="NCBI Taxonomy" id="8030"/>
    <lineage>
        <taxon>Eukaryota</taxon>
        <taxon>Metazoa</taxon>
        <taxon>Chordata</taxon>
        <taxon>Craniata</taxon>
        <taxon>Vertebrata</taxon>
        <taxon>Euteleostomi</taxon>
        <taxon>Actinopterygii</taxon>
        <taxon>Neopterygii</taxon>
        <taxon>Teleostei</taxon>
        <taxon>Protacanthopterygii</taxon>
        <taxon>Salmoniformes</taxon>
        <taxon>Salmonidae</taxon>
        <taxon>Salmoninae</taxon>
        <taxon>Salmo</taxon>
    </lineage>
</organism>
<evidence type="ECO:0000313" key="7">
    <source>
        <dbReference type="Proteomes" id="UP001652741"/>
    </source>
</evidence>
<dbReference type="Pfam" id="PF00062">
    <property type="entry name" value="Lys"/>
    <property type="match status" value="1"/>
</dbReference>
<dbReference type="PROSITE" id="PS00128">
    <property type="entry name" value="GLYCOSYL_HYDROL_F22_1"/>
    <property type="match status" value="1"/>
</dbReference>
<dbReference type="InterPro" id="IPR019799">
    <property type="entry name" value="Glyco_hydro_22_CS"/>
</dbReference>
<feature type="domain" description="Glycosyl hydrolases family 22 (GH22)" evidence="6">
    <location>
        <begin position="235"/>
        <end position="253"/>
    </location>
</feature>
<keyword evidence="3" id="KW-1015">Disulfide bond</keyword>
<dbReference type="Proteomes" id="UP001652741">
    <property type="component" value="Chromosome ssa07"/>
</dbReference>
<accession>A0ABM3F5E0</accession>
<dbReference type="EC" id="3.2.1.17" evidence="1"/>
<sequence>MKMQMLVVLAVAALVPSLSEGRILSKCELKNLLEKQALKFNLTGGAGVKNLTNNDFVAKIVCHVEKASGFNTSFVTVWRDDDGPDVLPTRPAKVTDRHRPEPPRRRGKRHAGDDVDPTHTANNDNHPTRPNHPTYPTRPNQTTYITRPNYPTTPTRPNHPTPPTRPNYPTYPTRLTLPTRSEPPPKRGKRHAGNHFTSGEEDSSEEETMGTLYGLFQLSDHVICSSGSTPSLNLCQMNCSALIDDNISDDLNCVATIKQTMESGRGQQTMALKRMIDLLFQKECLATVASSYFSKC</sequence>
<feature type="compositionally biased region" description="Acidic residues" evidence="4">
    <location>
        <begin position="199"/>
        <end position="208"/>
    </location>
</feature>
<keyword evidence="5" id="KW-0732">Signal</keyword>
<dbReference type="GeneID" id="123743858"/>
<protein>
    <recommendedName>
        <fullName evidence="1">lysozyme</fullName>
        <ecNumber evidence="1">3.2.1.17</ecNumber>
    </recommendedName>
</protein>
<evidence type="ECO:0000256" key="4">
    <source>
        <dbReference type="SAM" id="MobiDB-lite"/>
    </source>
</evidence>
<dbReference type="RefSeq" id="XP_045578521.1">
    <property type="nucleotide sequence ID" value="XM_045722565.1"/>
</dbReference>
<dbReference type="PANTHER" id="PTHR11407">
    <property type="entry name" value="LYSOZYME C"/>
    <property type="match status" value="1"/>
</dbReference>
<evidence type="ECO:0000256" key="5">
    <source>
        <dbReference type="SAM" id="SignalP"/>
    </source>
</evidence>
<gene>
    <name evidence="8" type="primary">LOC123743858</name>
</gene>
<evidence type="ECO:0000259" key="6">
    <source>
        <dbReference type="PROSITE" id="PS00128"/>
    </source>
</evidence>
<evidence type="ECO:0000256" key="3">
    <source>
        <dbReference type="ARBA" id="ARBA00023157"/>
    </source>
</evidence>
<proteinExistence type="predicted"/>
<feature type="compositionally biased region" description="Pro residues" evidence="4">
    <location>
        <begin position="157"/>
        <end position="166"/>
    </location>
</feature>
<feature type="compositionally biased region" description="Low complexity" evidence="4">
    <location>
        <begin position="142"/>
        <end position="156"/>
    </location>
</feature>
<dbReference type="SUPFAM" id="SSF53955">
    <property type="entry name" value="Lysozyme-like"/>
    <property type="match status" value="1"/>
</dbReference>
<keyword evidence="2" id="KW-0929">Antimicrobial</keyword>
<dbReference type="PANTHER" id="PTHR11407:SF63">
    <property type="entry name" value="LYSOZYME C"/>
    <property type="match status" value="1"/>
</dbReference>
<feature type="compositionally biased region" description="Low complexity" evidence="4">
    <location>
        <begin position="167"/>
        <end position="180"/>
    </location>
</feature>
<name>A0ABM3F5E0_SALSA</name>
<evidence type="ECO:0000313" key="8">
    <source>
        <dbReference type="RefSeq" id="XP_045578521.1"/>
    </source>
</evidence>
<dbReference type="InterPro" id="IPR001916">
    <property type="entry name" value="Glyco_hydro_22"/>
</dbReference>
<evidence type="ECO:0000256" key="2">
    <source>
        <dbReference type="ARBA" id="ARBA00022638"/>
    </source>
</evidence>
<feature type="region of interest" description="Disordered" evidence="4">
    <location>
        <begin position="78"/>
        <end position="208"/>
    </location>
</feature>
<feature type="signal peptide" evidence="5">
    <location>
        <begin position="1"/>
        <end position="21"/>
    </location>
</feature>
<keyword evidence="7" id="KW-1185">Reference proteome</keyword>
<feature type="compositionally biased region" description="Basic and acidic residues" evidence="4">
    <location>
        <begin position="93"/>
        <end position="117"/>
    </location>
</feature>
<dbReference type="Gene3D" id="1.10.530.10">
    <property type="match status" value="2"/>
</dbReference>
<keyword evidence="2" id="KW-0081">Bacteriolytic enzyme</keyword>
<dbReference type="PROSITE" id="PS51348">
    <property type="entry name" value="GLYCOSYL_HYDROL_F22_2"/>
    <property type="match status" value="1"/>
</dbReference>
<reference evidence="8" key="1">
    <citation type="submission" date="2025-08" db="UniProtKB">
        <authorList>
            <consortium name="RefSeq"/>
        </authorList>
    </citation>
    <scope>IDENTIFICATION</scope>
</reference>
<evidence type="ECO:0000256" key="1">
    <source>
        <dbReference type="ARBA" id="ARBA00012732"/>
    </source>
</evidence>
<feature type="chain" id="PRO_5045625490" description="lysozyme" evidence="5">
    <location>
        <begin position="22"/>
        <end position="296"/>
    </location>
</feature>